<dbReference type="Proteomes" id="UP000054423">
    <property type="component" value="Unassembled WGS sequence"/>
</dbReference>
<accession>W2K5S8</accession>
<reference evidence="2" key="1">
    <citation type="submission" date="2013-11" db="EMBL/GenBank/DDBJ databases">
        <title>The Genome Sequence of Phytophthora parasitica CHvinca01.</title>
        <authorList>
            <consortium name="The Broad Institute Genomics Platform"/>
            <person name="Russ C."/>
            <person name="Tyler B."/>
            <person name="Panabieres F."/>
            <person name="Shan W."/>
            <person name="Tripathy S."/>
            <person name="Grunwald N."/>
            <person name="Machado M."/>
            <person name="Johnson C.S."/>
            <person name="Arredondo F."/>
            <person name="Hong C."/>
            <person name="Coffey M."/>
            <person name="Young S.K."/>
            <person name="Zeng Q."/>
            <person name="Gargeya S."/>
            <person name="Fitzgerald M."/>
            <person name="Abouelleil A."/>
            <person name="Alvarado L."/>
            <person name="Chapman S.B."/>
            <person name="Gainer-Dewar J."/>
            <person name="Goldberg J."/>
            <person name="Griggs A."/>
            <person name="Gujja S."/>
            <person name="Hansen M."/>
            <person name="Howarth C."/>
            <person name="Imamovic A."/>
            <person name="Ireland A."/>
            <person name="Larimer J."/>
            <person name="McCowan C."/>
            <person name="Murphy C."/>
            <person name="Pearson M."/>
            <person name="Poon T.W."/>
            <person name="Priest M."/>
            <person name="Roberts A."/>
            <person name="Saif S."/>
            <person name="Shea T."/>
            <person name="Sykes S."/>
            <person name="Wortman J."/>
            <person name="Nusbaum C."/>
            <person name="Birren B."/>
        </authorList>
    </citation>
    <scope>NUCLEOTIDE SEQUENCE [LARGE SCALE GENOMIC DNA]</scope>
    <source>
        <strain evidence="2">CHvinca01</strain>
    </source>
</reference>
<proteinExistence type="predicted"/>
<dbReference type="EMBL" id="KI695959">
    <property type="protein sequence ID" value="ETM33688.1"/>
    <property type="molecule type" value="Genomic_DNA"/>
</dbReference>
<dbReference type="AlphaFoldDB" id="W2K5S8"/>
<dbReference type="Proteomes" id="UP000054532">
    <property type="component" value="Unassembled WGS sequence"/>
</dbReference>
<reference evidence="3" key="2">
    <citation type="submission" date="2013-11" db="EMBL/GenBank/DDBJ databases">
        <title>The Genome Sequence of Phytophthora parasitica IAC_01/95.</title>
        <authorList>
            <consortium name="The Broad Institute Genomics Platform"/>
            <person name="Russ C."/>
            <person name="Tyler B."/>
            <person name="Panabieres F."/>
            <person name="Shan W."/>
            <person name="Tripathy S."/>
            <person name="Grunwald N."/>
            <person name="Machado M."/>
            <person name="Johnson C.S."/>
            <person name="Arredondo F."/>
            <person name="Hong C."/>
            <person name="Coffey M."/>
            <person name="Young S.K."/>
            <person name="Zeng Q."/>
            <person name="Gargeya S."/>
            <person name="Fitzgerald M."/>
            <person name="Abouelleil A."/>
            <person name="Alvarado L."/>
            <person name="Chapman S.B."/>
            <person name="Gainer-Dewar J."/>
            <person name="Goldberg J."/>
            <person name="Griggs A."/>
            <person name="Gujja S."/>
            <person name="Hansen M."/>
            <person name="Howarth C."/>
            <person name="Imamovic A."/>
            <person name="Ireland A."/>
            <person name="Larimer J."/>
            <person name="McCowan C."/>
            <person name="Murphy C."/>
            <person name="Pearson M."/>
            <person name="Poon T.W."/>
            <person name="Priest M."/>
            <person name="Roberts A."/>
            <person name="Saif S."/>
            <person name="Shea T."/>
            <person name="Sykes S."/>
            <person name="Wortman J."/>
            <person name="Nusbaum C."/>
            <person name="Birren B."/>
        </authorList>
    </citation>
    <scope>NUCLEOTIDE SEQUENCE [LARGE SCALE GENOMIC DNA]</scope>
    <source>
        <strain evidence="3">IAC_01/95</strain>
    </source>
</reference>
<feature type="region of interest" description="Disordered" evidence="1">
    <location>
        <begin position="1"/>
        <end position="32"/>
    </location>
</feature>
<evidence type="ECO:0000313" key="3">
    <source>
        <dbReference type="EMBL" id="ETM33688.1"/>
    </source>
</evidence>
<evidence type="ECO:0000256" key="1">
    <source>
        <dbReference type="SAM" id="MobiDB-lite"/>
    </source>
</evidence>
<protein>
    <submittedName>
        <fullName evidence="2">Uncharacterized protein</fullName>
    </submittedName>
</protein>
<name>W2K5S8_PHYNI</name>
<gene>
    <name evidence="3" type="ORF">L914_19100</name>
    <name evidence="2" type="ORF">L917_19031</name>
</gene>
<dbReference type="EMBL" id="KI682732">
    <property type="protein sequence ID" value="ETL80477.1"/>
    <property type="molecule type" value="Genomic_DNA"/>
</dbReference>
<feature type="compositionally biased region" description="Basic and acidic residues" evidence="1">
    <location>
        <begin position="16"/>
        <end position="32"/>
    </location>
</feature>
<organism evidence="2">
    <name type="scientific">Phytophthora nicotianae</name>
    <name type="common">Potato buckeye rot agent</name>
    <name type="synonym">Phytophthora parasitica</name>
    <dbReference type="NCBI Taxonomy" id="4792"/>
    <lineage>
        <taxon>Eukaryota</taxon>
        <taxon>Sar</taxon>
        <taxon>Stramenopiles</taxon>
        <taxon>Oomycota</taxon>
        <taxon>Peronosporomycetes</taxon>
        <taxon>Peronosporales</taxon>
        <taxon>Peronosporaceae</taxon>
        <taxon>Phytophthora</taxon>
    </lineage>
</organism>
<evidence type="ECO:0000313" key="2">
    <source>
        <dbReference type="EMBL" id="ETL80477.1"/>
    </source>
</evidence>
<sequence length="32" mass="3403">MATSLTSLANALCRNGEQKENGQRDEAGGHQD</sequence>